<evidence type="ECO:0000256" key="6">
    <source>
        <dbReference type="ARBA" id="ARBA00023136"/>
    </source>
</evidence>
<evidence type="ECO:0000256" key="5">
    <source>
        <dbReference type="ARBA" id="ARBA00022729"/>
    </source>
</evidence>
<dbReference type="GO" id="GO:0001971">
    <property type="term" value="P:negative regulation of activation of membrane attack complex"/>
    <property type="evidence" value="ECO:0007669"/>
    <property type="project" value="Ensembl"/>
</dbReference>
<feature type="chain" id="PRO_5019776599" description="CD59 glycoprotein" evidence="13">
    <location>
        <begin position="29"/>
        <end position="123"/>
    </location>
</feature>
<evidence type="ECO:0000313" key="16">
    <source>
        <dbReference type="Proteomes" id="UP000016666"/>
    </source>
</evidence>
<keyword evidence="4" id="KW-0336">GPI-anchor</keyword>
<feature type="domain" description="UPAR/Ly6" evidence="14">
    <location>
        <begin position="29"/>
        <end position="111"/>
    </location>
</feature>
<dbReference type="Gene3D" id="2.10.60.10">
    <property type="entry name" value="CD59"/>
    <property type="match status" value="1"/>
</dbReference>
<dbReference type="Ensembl" id="ENSAPLT00000044605.1">
    <property type="protein sequence ID" value="ENSAPLP00000025224.1"/>
    <property type="gene ID" value="ENSAPLG00000025499.1"/>
</dbReference>
<evidence type="ECO:0000256" key="4">
    <source>
        <dbReference type="ARBA" id="ARBA00022622"/>
    </source>
</evidence>
<reference evidence="15 16" key="1">
    <citation type="submission" date="2017-10" db="EMBL/GenBank/DDBJ databases">
        <title>A new Pekin duck reference genome.</title>
        <authorList>
            <person name="Hou Z.-C."/>
            <person name="Zhou Z.-K."/>
            <person name="Zhu F."/>
            <person name="Hou S.-S."/>
        </authorList>
    </citation>
    <scope>NUCLEOTIDE SEQUENCE [LARGE SCALE GENOMIC DNA]</scope>
</reference>
<evidence type="ECO:0000256" key="7">
    <source>
        <dbReference type="ARBA" id="ARBA00023157"/>
    </source>
</evidence>
<evidence type="ECO:0000256" key="2">
    <source>
        <dbReference type="ARBA" id="ARBA00011481"/>
    </source>
</evidence>
<keyword evidence="16" id="KW-1185">Reference proteome</keyword>
<evidence type="ECO:0000256" key="8">
    <source>
        <dbReference type="ARBA" id="ARBA00023180"/>
    </source>
</evidence>
<dbReference type="GO" id="GO:1903660">
    <property type="term" value="P:negative regulation of complement-dependent cytotoxicity"/>
    <property type="evidence" value="ECO:0007669"/>
    <property type="project" value="Ensembl"/>
</dbReference>
<feature type="signal peptide" evidence="13">
    <location>
        <begin position="1"/>
        <end position="28"/>
    </location>
</feature>
<gene>
    <name evidence="15" type="primary">CD59</name>
</gene>
<dbReference type="GO" id="GO:0030154">
    <property type="term" value="P:cell differentiation"/>
    <property type="evidence" value="ECO:0007669"/>
    <property type="project" value="UniProtKB-ARBA"/>
</dbReference>
<dbReference type="Proteomes" id="UP000016666">
    <property type="component" value="Chromosome 5"/>
</dbReference>
<dbReference type="CDD" id="cd23554">
    <property type="entry name" value="TFP_LU_ECD_CD59"/>
    <property type="match status" value="1"/>
</dbReference>
<comment type="subunit">
    <text evidence="2">Interacts with T-cell surface antigen CD2.</text>
</comment>
<dbReference type="InterPro" id="IPR056949">
    <property type="entry name" value="CD59"/>
</dbReference>
<dbReference type="Pfam" id="PF25152">
    <property type="entry name" value="CD59"/>
    <property type="match status" value="1"/>
</dbReference>
<proteinExistence type="predicted"/>
<dbReference type="InterPro" id="IPR018363">
    <property type="entry name" value="CD59_antigen_CS"/>
</dbReference>
<sequence length="123" mass="13841">MGGTMIKMNCILLTVCIILVAFCSSGYALRCYHCENSPSLCKTNNTCLSTEDACLQMRFGKLRTSSCWKMSQCNVNDIAVFYQLDNFEYFCCQQDLCNESTVTAVNKAAFSIVSVMTMLWMLL</sequence>
<comment type="subcellular location">
    <subcellularLocation>
        <location evidence="1">Membrane</location>
        <topology evidence="1">Lipid-anchor</topology>
        <topology evidence="1">GPI-anchor</topology>
    </subcellularLocation>
</comment>
<dbReference type="GO" id="GO:0009897">
    <property type="term" value="C:external side of plasma membrane"/>
    <property type="evidence" value="ECO:0007669"/>
    <property type="project" value="Ensembl"/>
</dbReference>
<dbReference type="AlphaFoldDB" id="A0A493TH99"/>
<keyword evidence="8" id="KW-0325">Glycoprotein</keyword>
<dbReference type="STRING" id="8840.ENSAPLP00000025224"/>
<protein>
    <recommendedName>
        <fullName evidence="3">CD59 glycoprotein</fullName>
    </recommendedName>
    <alternativeName>
        <fullName evidence="11">MAC-inhibitory protein</fullName>
    </alternativeName>
    <alternativeName>
        <fullName evidence="12">Membrane attack complex inhibition factor</fullName>
    </alternativeName>
    <alternativeName>
        <fullName evidence="10">Protectin</fullName>
    </alternativeName>
</protein>
<dbReference type="GeneTree" id="ENSGT00390000016309"/>
<dbReference type="InterPro" id="IPR016054">
    <property type="entry name" value="LY6_UPA_recep-like"/>
</dbReference>
<dbReference type="InterPro" id="IPR045860">
    <property type="entry name" value="Snake_toxin-like_sf"/>
</dbReference>
<keyword evidence="5 13" id="KW-0732">Signal</keyword>
<evidence type="ECO:0000256" key="11">
    <source>
        <dbReference type="ARBA" id="ARBA00031590"/>
    </source>
</evidence>
<evidence type="ECO:0000256" key="3">
    <source>
        <dbReference type="ARBA" id="ARBA00015038"/>
    </source>
</evidence>
<dbReference type="GO" id="GO:0140311">
    <property type="term" value="F:protein sequestering activity"/>
    <property type="evidence" value="ECO:0007669"/>
    <property type="project" value="Ensembl"/>
</dbReference>
<name>A0A493TH99_ANAPP</name>
<reference evidence="15" key="2">
    <citation type="submission" date="2025-08" db="UniProtKB">
        <authorList>
            <consortium name="Ensembl"/>
        </authorList>
    </citation>
    <scope>IDENTIFICATION</scope>
</reference>
<evidence type="ECO:0000256" key="9">
    <source>
        <dbReference type="ARBA" id="ARBA00023288"/>
    </source>
</evidence>
<keyword evidence="7" id="KW-1015">Disulfide bond</keyword>
<dbReference type="PANTHER" id="PTHR10036:SF24">
    <property type="entry name" value="CD59 GLYCOPROTEIN"/>
    <property type="match status" value="1"/>
</dbReference>
<evidence type="ECO:0000313" key="15">
    <source>
        <dbReference type="Ensembl" id="ENSAPLP00000025224.1"/>
    </source>
</evidence>
<reference evidence="15" key="3">
    <citation type="submission" date="2025-09" db="UniProtKB">
        <authorList>
            <consortium name="Ensembl"/>
        </authorList>
    </citation>
    <scope>IDENTIFICATION</scope>
</reference>
<accession>A0A493TH99</accession>
<evidence type="ECO:0000256" key="1">
    <source>
        <dbReference type="ARBA" id="ARBA00004589"/>
    </source>
</evidence>
<keyword evidence="6" id="KW-0472">Membrane</keyword>
<dbReference type="PANTHER" id="PTHR10036">
    <property type="entry name" value="CD59 GLYCOPROTEIN"/>
    <property type="match status" value="1"/>
</dbReference>
<keyword evidence="9" id="KW-0449">Lipoprotein</keyword>
<dbReference type="SUPFAM" id="SSF57302">
    <property type="entry name" value="Snake toxin-like"/>
    <property type="match status" value="1"/>
</dbReference>
<evidence type="ECO:0000256" key="13">
    <source>
        <dbReference type="SAM" id="SignalP"/>
    </source>
</evidence>
<evidence type="ECO:0000259" key="14">
    <source>
        <dbReference type="SMART" id="SM00134"/>
    </source>
</evidence>
<evidence type="ECO:0000256" key="10">
    <source>
        <dbReference type="ARBA" id="ARBA00029920"/>
    </source>
</evidence>
<dbReference type="GO" id="GO:0006956">
    <property type="term" value="P:complement activation"/>
    <property type="evidence" value="ECO:0007669"/>
    <property type="project" value="Ensembl"/>
</dbReference>
<dbReference type="OMA" id="CWKMSQC"/>
<dbReference type="SMART" id="SM00134">
    <property type="entry name" value="LU"/>
    <property type="match status" value="1"/>
</dbReference>
<organism evidence="15 16">
    <name type="scientific">Anas platyrhynchos platyrhynchos</name>
    <name type="common">Northern mallard</name>
    <dbReference type="NCBI Taxonomy" id="8840"/>
    <lineage>
        <taxon>Eukaryota</taxon>
        <taxon>Metazoa</taxon>
        <taxon>Chordata</taxon>
        <taxon>Craniata</taxon>
        <taxon>Vertebrata</taxon>
        <taxon>Euteleostomi</taxon>
        <taxon>Archelosauria</taxon>
        <taxon>Archosauria</taxon>
        <taxon>Dinosauria</taxon>
        <taxon>Saurischia</taxon>
        <taxon>Theropoda</taxon>
        <taxon>Coelurosauria</taxon>
        <taxon>Aves</taxon>
        <taxon>Neognathae</taxon>
        <taxon>Galloanserae</taxon>
        <taxon>Anseriformes</taxon>
        <taxon>Anatidae</taxon>
        <taxon>Anatinae</taxon>
        <taxon>Anas</taxon>
    </lineage>
</organism>
<dbReference type="PROSITE" id="PS00983">
    <property type="entry name" value="LY6_UPAR"/>
    <property type="match status" value="1"/>
</dbReference>
<evidence type="ECO:0000256" key="12">
    <source>
        <dbReference type="ARBA" id="ARBA00031867"/>
    </source>
</evidence>